<dbReference type="Pfam" id="PF00392">
    <property type="entry name" value="GntR"/>
    <property type="match status" value="1"/>
</dbReference>
<dbReference type="SUPFAM" id="SSF46785">
    <property type="entry name" value="Winged helix' DNA-binding domain"/>
    <property type="match status" value="1"/>
</dbReference>
<dbReference type="InterPro" id="IPR036388">
    <property type="entry name" value="WH-like_DNA-bd_sf"/>
</dbReference>
<keyword evidence="1" id="KW-0805">Transcription regulation</keyword>
<dbReference type="OrthoDB" id="9808698at2"/>
<dbReference type="InterPro" id="IPR000524">
    <property type="entry name" value="Tscrpt_reg_HTH_GntR"/>
</dbReference>
<dbReference type="EMBL" id="PZZL01000005">
    <property type="protein sequence ID" value="PTM54904.1"/>
    <property type="molecule type" value="Genomic_DNA"/>
</dbReference>
<comment type="caution">
    <text evidence="5">The sequence shown here is derived from an EMBL/GenBank/DDBJ whole genome shotgun (WGS) entry which is preliminary data.</text>
</comment>
<dbReference type="CDD" id="cd07377">
    <property type="entry name" value="WHTH_GntR"/>
    <property type="match status" value="1"/>
</dbReference>
<dbReference type="Proteomes" id="UP000241808">
    <property type="component" value="Unassembled WGS sequence"/>
</dbReference>
<dbReference type="InterPro" id="IPR011663">
    <property type="entry name" value="UTRA"/>
</dbReference>
<dbReference type="SMART" id="SM00345">
    <property type="entry name" value="HTH_GNTR"/>
    <property type="match status" value="1"/>
</dbReference>
<keyword evidence="3" id="KW-0804">Transcription</keyword>
<name>A0A2T4Z2A5_9HYPH</name>
<dbReference type="SUPFAM" id="SSF64288">
    <property type="entry name" value="Chorismate lyase-like"/>
    <property type="match status" value="1"/>
</dbReference>
<protein>
    <submittedName>
        <fullName evidence="5">GntR family transcriptional regulator</fullName>
    </submittedName>
</protein>
<dbReference type="InterPro" id="IPR028978">
    <property type="entry name" value="Chorismate_lyase_/UTRA_dom_sf"/>
</dbReference>
<organism evidence="5 6">
    <name type="scientific">Phreatobacter oligotrophus</name>
    <dbReference type="NCBI Taxonomy" id="1122261"/>
    <lineage>
        <taxon>Bacteria</taxon>
        <taxon>Pseudomonadati</taxon>
        <taxon>Pseudomonadota</taxon>
        <taxon>Alphaproteobacteria</taxon>
        <taxon>Hyphomicrobiales</taxon>
        <taxon>Phreatobacteraceae</taxon>
        <taxon>Phreatobacter</taxon>
    </lineage>
</organism>
<dbReference type="Pfam" id="PF07702">
    <property type="entry name" value="UTRA"/>
    <property type="match status" value="1"/>
</dbReference>
<reference evidence="5 6" key="1">
    <citation type="submission" date="2018-04" db="EMBL/GenBank/DDBJ databases">
        <title>Genomic Encyclopedia of Archaeal and Bacterial Type Strains, Phase II (KMG-II): from individual species to whole genera.</title>
        <authorList>
            <person name="Goeker M."/>
        </authorList>
    </citation>
    <scope>NUCLEOTIDE SEQUENCE [LARGE SCALE GENOMIC DNA]</scope>
    <source>
        <strain evidence="5 6">DSM 25521</strain>
    </source>
</reference>
<evidence type="ECO:0000256" key="1">
    <source>
        <dbReference type="ARBA" id="ARBA00023015"/>
    </source>
</evidence>
<evidence type="ECO:0000313" key="6">
    <source>
        <dbReference type="Proteomes" id="UP000241808"/>
    </source>
</evidence>
<accession>A0A2T4Z2A5</accession>
<gene>
    <name evidence="5" type="ORF">C8P69_10554</name>
</gene>
<dbReference type="InterPro" id="IPR050679">
    <property type="entry name" value="Bact_HTH_transcr_reg"/>
</dbReference>
<dbReference type="SMART" id="SM00866">
    <property type="entry name" value="UTRA"/>
    <property type="match status" value="1"/>
</dbReference>
<evidence type="ECO:0000259" key="4">
    <source>
        <dbReference type="PROSITE" id="PS50949"/>
    </source>
</evidence>
<dbReference type="GO" id="GO:0003700">
    <property type="term" value="F:DNA-binding transcription factor activity"/>
    <property type="evidence" value="ECO:0007669"/>
    <property type="project" value="InterPro"/>
</dbReference>
<evidence type="ECO:0000256" key="3">
    <source>
        <dbReference type="ARBA" id="ARBA00023163"/>
    </source>
</evidence>
<keyword evidence="6" id="KW-1185">Reference proteome</keyword>
<sequence>MTTALPPTLDDRLPRYQQLRDLFAAAVADGRWRPGEAIPPEDSLAATHEVAVGTVRKALAVLVAEGMLERRQGRGTFVRRGSFGNALARFFRMTDAKGRPMRPVSRILSRQVLPASAEVAEHLGVADGAPIIALTRLRLVDGAPLLFEEVHLPRDPFALLMDLPFAEFGDLLYPLYETACGKVVASARETIRFGMPPAAAAAALGIDAGVPTAIIDRVAFGFDQAPLEFRRSYGPAERFSYSIDIR</sequence>
<dbReference type="InterPro" id="IPR036390">
    <property type="entry name" value="WH_DNA-bd_sf"/>
</dbReference>
<dbReference type="RefSeq" id="WP_108177655.1">
    <property type="nucleotide sequence ID" value="NZ_PZZL01000005.1"/>
</dbReference>
<dbReference type="Gene3D" id="1.10.10.10">
    <property type="entry name" value="Winged helix-like DNA-binding domain superfamily/Winged helix DNA-binding domain"/>
    <property type="match status" value="1"/>
</dbReference>
<evidence type="ECO:0000256" key="2">
    <source>
        <dbReference type="ARBA" id="ARBA00023125"/>
    </source>
</evidence>
<dbReference type="PANTHER" id="PTHR44846">
    <property type="entry name" value="MANNOSYL-D-GLYCERATE TRANSPORT/METABOLISM SYSTEM REPRESSOR MNGR-RELATED"/>
    <property type="match status" value="1"/>
</dbReference>
<proteinExistence type="predicted"/>
<feature type="domain" description="HTH gntR-type" evidence="4">
    <location>
        <begin position="13"/>
        <end position="81"/>
    </location>
</feature>
<keyword evidence="2" id="KW-0238">DNA-binding</keyword>
<evidence type="ECO:0000313" key="5">
    <source>
        <dbReference type="EMBL" id="PTM54904.1"/>
    </source>
</evidence>
<dbReference type="PANTHER" id="PTHR44846:SF1">
    <property type="entry name" value="MANNOSYL-D-GLYCERATE TRANSPORT_METABOLISM SYSTEM REPRESSOR MNGR-RELATED"/>
    <property type="match status" value="1"/>
</dbReference>
<dbReference type="AlphaFoldDB" id="A0A2T4Z2A5"/>
<dbReference type="GO" id="GO:0003677">
    <property type="term" value="F:DNA binding"/>
    <property type="evidence" value="ECO:0007669"/>
    <property type="project" value="UniProtKB-KW"/>
</dbReference>
<dbReference type="Gene3D" id="3.40.1410.10">
    <property type="entry name" value="Chorismate lyase-like"/>
    <property type="match status" value="1"/>
</dbReference>
<dbReference type="PROSITE" id="PS50949">
    <property type="entry name" value="HTH_GNTR"/>
    <property type="match status" value="1"/>
</dbReference>
<dbReference type="GO" id="GO:0045892">
    <property type="term" value="P:negative regulation of DNA-templated transcription"/>
    <property type="evidence" value="ECO:0007669"/>
    <property type="project" value="TreeGrafter"/>
</dbReference>